<keyword evidence="1" id="KW-0812">Transmembrane</keyword>
<name>A0A5K7ZCY2_9BACT</name>
<feature type="transmembrane region" description="Helical" evidence="1">
    <location>
        <begin position="360"/>
        <end position="383"/>
    </location>
</feature>
<reference evidence="3 4" key="1">
    <citation type="submission" date="2019-11" db="EMBL/GenBank/DDBJ databases">
        <title>Comparative genomics of hydrocarbon-degrading Desulfosarcina strains.</title>
        <authorList>
            <person name="Watanabe M."/>
            <person name="Kojima H."/>
            <person name="Fukui M."/>
        </authorList>
    </citation>
    <scope>NUCLEOTIDE SEQUENCE [LARGE SCALE GENOMIC DNA]</scope>
    <source>
        <strain evidence="3 4">PP31</strain>
    </source>
</reference>
<evidence type="ECO:0000313" key="3">
    <source>
        <dbReference type="EMBL" id="BBO78635.1"/>
    </source>
</evidence>
<feature type="transmembrane region" description="Helical" evidence="1">
    <location>
        <begin position="40"/>
        <end position="61"/>
    </location>
</feature>
<dbReference type="SUPFAM" id="SSF110997">
    <property type="entry name" value="Sporulation related repeat"/>
    <property type="match status" value="1"/>
</dbReference>
<dbReference type="InterPro" id="IPR036680">
    <property type="entry name" value="SPOR-like_sf"/>
</dbReference>
<evidence type="ECO:0000313" key="4">
    <source>
        <dbReference type="Proteomes" id="UP000427769"/>
    </source>
</evidence>
<dbReference type="AlphaFoldDB" id="A0A5K7ZCY2"/>
<dbReference type="KEGG" id="dwd:DSCW_60520"/>
<keyword evidence="1" id="KW-0472">Membrane</keyword>
<dbReference type="InterPro" id="IPR007730">
    <property type="entry name" value="SPOR-like_dom"/>
</dbReference>
<dbReference type="Pfam" id="PF05036">
    <property type="entry name" value="SPOR"/>
    <property type="match status" value="1"/>
</dbReference>
<proteinExistence type="predicted"/>
<gene>
    <name evidence="3" type="ORF">DSCW_60520</name>
</gene>
<dbReference type="GO" id="GO:0042834">
    <property type="term" value="F:peptidoglycan binding"/>
    <property type="evidence" value="ECO:0007669"/>
    <property type="project" value="InterPro"/>
</dbReference>
<sequence>MGYLFKHLTVRLWTTLTFGSIVCLVALPPLAAVLGPDWMVVPGLILFILAFWLTGAGLAALGRRRMARLLEEATVWDRAGMHREARQAFARATDTVNSFLFSPFSRKVPAERLLAKMARFQLAQAAPEASCDATVDAYLRHFPRDREAAVKWLERILGGREPSPTSHEIASRIGAAHSEDTAIQRMLARFYLAEGRCDYAALQAYQYIVKFDKSPGDDLLGPMAELFLAQSRADFLALMVYLARVDGGDRDPRLLSAIAACQQVIPPGPENLPTLEKAEAVLADLDTSRRRRLAAEFMPRISDSGMEPSAKRASRRWKAVGNGLRNGMNGALRAFCAVGRGMRRLRAVFSTGPAKSMLKWSVMGIFVVGLGWMVVNTAVHLIADNQTEETVPQPVAAPVTDPFTLQVAAYLKEVDARRYADQLKGKDLDAYWTRASSGSKTWYQVRISHFPTKAEARSVGEDLKKRGWIGDYYVANYKRPDVP</sequence>
<protein>
    <recommendedName>
        <fullName evidence="2">SPOR domain-containing protein</fullName>
    </recommendedName>
</protein>
<dbReference type="PROSITE" id="PS51724">
    <property type="entry name" value="SPOR"/>
    <property type="match status" value="1"/>
</dbReference>
<keyword evidence="4" id="KW-1185">Reference proteome</keyword>
<dbReference type="EMBL" id="AP021875">
    <property type="protein sequence ID" value="BBO78635.1"/>
    <property type="molecule type" value="Genomic_DNA"/>
</dbReference>
<dbReference type="OrthoDB" id="5411222at2"/>
<dbReference type="Proteomes" id="UP000427769">
    <property type="component" value="Chromosome"/>
</dbReference>
<feature type="transmembrane region" description="Helical" evidence="1">
    <location>
        <begin position="12"/>
        <end position="34"/>
    </location>
</feature>
<feature type="domain" description="SPOR" evidence="2">
    <location>
        <begin position="397"/>
        <end position="476"/>
    </location>
</feature>
<evidence type="ECO:0000256" key="1">
    <source>
        <dbReference type="SAM" id="Phobius"/>
    </source>
</evidence>
<organism evidence="3 4">
    <name type="scientific">Desulfosarcina widdelii</name>
    <dbReference type="NCBI Taxonomy" id="947919"/>
    <lineage>
        <taxon>Bacteria</taxon>
        <taxon>Pseudomonadati</taxon>
        <taxon>Thermodesulfobacteriota</taxon>
        <taxon>Desulfobacteria</taxon>
        <taxon>Desulfobacterales</taxon>
        <taxon>Desulfosarcinaceae</taxon>
        <taxon>Desulfosarcina</taxon>
    </lineage>
</organism>
<keyword evidence="1" id="KW-1133">Transmembrane helix</keyword>
<evidence type="ECO:0000259" key="2">
    <source>
        <dbReference type="PROSITE" id="PS51724"/>
    </source>
</evidence>
<dbReference type="Gene3D" id="3.30.70.1070">
    <property type="entry name" value="Sporulation related repeat"/>
    <property type="match status" value="1"/>
</dbReference>
<accession>A0A5K7ZCY2</accession>
<dbReference type="RefSeq" id="WP_155307252.1">
    <property type="nucleotide sequence ID" value="NZ_AP021875.1"/>
</dbReference>